<keyword evidence="1" id="KW-1133">Transmembrane helix</keyword>
<dbReference type="Proteomes" id="UP000682111">
    <property type="component" value="Unassembled WGS sequence"/>
</dbReference>
<evidence type="ECO:0000313" key="2">
    <source>
        <dbReference type="EMBL" id="GIN63854.1"/>
    </source>
</evidence>
<keyword evidence="3" id="KW-1185">Reference proteome</keyword>
<reference evidence="2" key="1">
    <citation type="submission" date="2021-03" db="EMBL/GenBank/DDBJ databases">
        <title>Antimicrobial resistance genes in bacteria isolated from Japanese honey, and their potential for conferring macrolide and lincosamide resistance in the American foulbrood pathogen Paenibacillus larvae.</title>
        <authorList>
            <person name="Okamoto M."/>
            <person name="Kumagai M."/>
            <person name="Kanamori H."/>
            <person name="Takamatsu D."/>
        </authorList>
    </citation>
    <scope>NUCLEOTIDE SEQUENCE</scope>
    <source>
        <strain evidence="2">J27TS8</strain>
    </source>
</reference>
<organism evidence="2 3">
    <name type="scientific">Robertmurraya siralis</name>
    <dbReference type="NCBI Taxonomy" id="77777"/>
    <lineage>
        <taxon>Bacteria</taxon>
        <taxon>Bacillati</taxon>
        <taxon>Bacillota</taxon>
        <taxon>Bacilli</taxon>
        <taxon>Bacillales</taxon>
        <taxon>Bacillaceae</taxon>
        <taxon>Robertmurraya</taxon>
    </lineage>
</organism>
<feature type="transmembrane region" description="Helical" evidence="1">
    <location>
        <begin position="74"/>
        <end position="96"/>
    </location>
</feature>
<evidence type="ECO:0000256" key="1">
    <source>
        <dbReference type="SAM" id="Phobius"/>
    </source>
</evidence>
<accession>A0A919WLL5</accession>
<feature type="transmembrane region" description="Helical" evidence="1">
    <location>
        <begin position="108"/>
        <end position="127"/>
    </location>
</feature>
<proteinExistence type="predicted"/>
<feature type="transmembrane region" description="Helical" evidence="1">
    <location>
        <begin position="6"/>
        <end position="27"/>
    </location>
</feature>
<sequence length="201" mass="21899">MKHFLIDYTLVVISTAVTAFGITMVLLAEMGADPISTFLLGVLNFIPIQFGTGSQIFSLTFLVINYFISRDFFGFGSLIFSIGCGFFINLFLSADLKAVLFLQNMPDFCMAIIGIVMFGMGTGLFLFTKTGVGPLEGLMFFFSKRYNVTIKFTRMVIDGILVATGIALGGLVGLGTILCILLTGPIIEISLKVFTLMRNSK</sequence>
<feature type="transmembrane region" description="Helical" evidence="1">
    <location>
        <begin position="160"/>
        <end position="182"/>
    </location>
</feature>
<dbReference type="RefSeq" id="WP_095309626.1">
    <property type="nucleotide sequence ID" value="NZ_BORC01000008.1"/>
</dbReference>
<evidence type="ECO:0000313" key="3">
    <source>
        <dbReference type="Proteomes" id="UP000682111"/>
    </source>
</evidence>
<keyword evidence="1" id="KW-0812">Transmembrane</keyword>
<gene>
    <name evidence="2" type="ORF">J27TS8_38470</name>
</gene>
<dbReference type="Pfam" id="PF19700">
    <property type="entry name" value="DUF6198"/>
    <property type="match status" value="1"/>
</dbReference>
<name>A0A919WLL5_9BACI</name>
<dbReference type="EMBL" id="BORC01000008">
    <property type="protein sequence ID" value="GIN63854.1"/>
    <property type="molecule type" value="Genomic_DNA"/>
</dbReference>
<dbReference type="PANTHER" id="PTHR40078:SF1">
    <property type="entry name" value="INTEGRAL MEMBRANE PROTEIN"/>
    <property type="match status" value="1"/>
</dbReference>
<feature type="transmembrane region" description="Helical" evidence="1">
    <location>
        <begin position="39"/>
        <end position="68"/>
    </location>
</feature>
<dbReference type="AlphaFoldDB" id="A0A919WLL5"/>
<keyword evidence="1" id="KW-0472">Membrane</keyword>
<dbReference type="PANTHER" id="PTHR40078">
    <property type="entry name" value="INTEGRAL MEMBRANE PROTEIN-RELATED"/>
    <property type="match status" value="1"/>
</dbReference>
<comment type="caution">
    <text evidence="2">The sequence shown here is derived from an EMBL/GenBank/DDBJ whole genome shotgun (WGS) entry which is preliminary data.</text>
</comment>
<protein>
    <recommendedName>
        <fullName evidence="4">YitT family protein</fullName>
    </recommendedName>
</protein>
<dbReference type="InterPro" id="IPR038750">
    <property type="entry name" value="YczE/YyaS-like"/>
</dbReference>
<evidence type="ECO:0008006" key="4">
    <source>
        <dbReference type="Google" id="ProtNLM"/>
    </source>
</evidence>